<name>A0A1S9T552_BACCE</name>
<sequence>MKRHEELDSIRGISSFLVMVGHHLMIFSAYQNYRYEDNKPFAVYLLKETPARIIFSSGNGLIPVK</sequence>
<reference evidence="2 3" key="1">
    <citation type="submission" date="2017-01" db="EMBL/GenBank/DDBJ databases">
        <title>Bacillus cereus isolates.</title>
        <authorList>
            <person name="Beno S.M."/>
        </authorList>
    </citation>
    <scope>NUCLEOTIDE SEQUENCE [LARGE SCALE GENOMIC DNA]</scope>
    <source>
        <strain evidence="2 3">FSL H8-0485</strain>
    </source>
</reference>
<evidence type="ECO:0000313" key="3">
    <source>
        <dbReference type="Proteomes" id="UP000190906"/>
    </source>
</evidence>
<proteinExistence type="predicted"/>
<keyword evidence="1" id="KW-1133">Transmembrane helix</keyword>
<comment type="caution">
    <text evidence="2">The sequence shown here is derived from an EMBL/GenBank/DDBJ whole genome shotgun (WGS) entry which is preliminary data.</text>
</comment>
<dbReference type="EMBL" id="MUAJ01000091">
    <property type="protein sequence ID" value="OOR05098.1"/>
    <property type="molecule type" value="Genomic_DNA"/>
</dbReference>
<dbReference type="Proteomes" id="UP000190906">
    <property type="component" value="Unassembled WGS sequence"/>
</dbReference>
<organism evidence="2 3">
    <name type="scientific">Bacillus cereus</name>
    <dbReference type="NCBI Taxonomy" id="1396"/>
    <lineage>
        <taxon>Bacteria</taxon>
        <taxon>Bacillati</taxon>
        <taxon>Bacillota</taxon>
        <taxon>Bacilli</taxon>
        <taxon>Bacillales</taxon>
        <taxon>Bacillaceae</taxon>
        <taxon>Bacillus</taxon>
        <taxon>Bacillus cereus group</taxon>
    </lineage>
</organism>
<evidence type="ECO:0000256" key="1">
    <source>
        <dbReference type="SAM" id="Phobius"/>
    </source>
</evidence>
<evidence type="ECO:0000313" key="2">
    <source>
        <dbReference type="EMBL" id="OOR05098.1"/>
    </source>
</evidence>
<protein>
    <recommendedName>
        <fullName evidence="4">Acyltransferase</fullName>
    </recommendedName>
</protein>
<keyword evidence="1" id="KW-0472">Membrane</keyword>
<evidence type="ECO:0008006" key="4">
    <source>
        <dbReference type="Google" id="ProtNLM"/>
    </source>
</evidence>
<feature type="transmembrane region" description="Helical" evidence="1">
    <location>
        <begin position="12"/>
        <end position="30"/>
    </location>
</feature>
<dbReference type="AlphaFoldDB" id="A0A1S9T552"/>
<keyword evidence="1" id="KW-0812">Transmembrane</keyword>
<gene>
    <name evidence="2" type="ORF">BW897_31705</name>
</gene>
<accession>A0A1S9T552</accession>